<sequence length="95" mass="10681">MTNRNSSDRISKYISVLNPESSISTTGGGYMMGPATFMVRDDLVVTHLSPISWFSFLESQNVSVDDLEERMVNMGSAAIRSLFHLHISSYQSFRQ</sequence>
<dbReference type="OrthoDB" id="1434526at2759"/>
<name>A0A7J7MJQ1_9MAGN</name>
<reference evidence="1 2" key="1">
    <citation type="journal article" date="2020" name="IScience">
        <title>Genome Sequencing of the Endangered Kingdonia uniflora (Circaeasteraceae, Ranunculales) Reveals Potential Mechanisms of Evolutionary Specialization.</title>
        <authorList>
            <person name="Sun Y."/>
            <person name="Deng T."/>
            <person name="Zhang A."/>
            <person name="Moore M.J."/>
            <person name="Landis J.B."/>
            <person name="Lin N."/>
            <person name="Zhang H."/>
            <person name="Zhang X."/>
            <person name="Huang J."/>
            <person name="Zhang X."/>
            <person name="Sun H."/>
            <person name="Wang H."/>
        </authorList>
    </citation>
    <scope>NUCLEOTIDE SEQUENCE [LARGE SCALE GENOMIC DNA]</scope>
    <source>
        <strain evidence="1">TB1705</strain>
        <tissue evidence="1">Leaf</tissue>
    </source>
</reference>
<dbReference type="AlphaFoldDB" id="A0A7J7MJQ1"/>
<proteinExistence type="predicted"/>
<keyword evidence="2" id="KW-1185">Reference proteome</keyword>
<gene>
    <name evidence="1" type="ORF">GIB67_035789</name>
</gene>
<dbReference type="Proteomes" id="UP000541444">
    <property type="component" value="Unassembled WGS sequence"/>
</dbReference>
<dbReference type="EMBL" id="JACGCM010001441">
    <property type="protein sequence ID" value="KAF6155042.1"/>
    <property type="molecule type" value="Genomic_DNA"/>
</dbReference>
<dbReference type="InterPro" id="IPR007750">
    <property type="entry name" value="DUF674"/>
</dbReference>
<accession>A0A7J7MJQ1</accession>
<evidence type="ECO:0000313" key="2">
    <source>
        <dbReference type="Proteomes" id="UP000541444"/>
    </source>
</evidence>
<comment type="caution">
    <text evidence="1">The sequence shown here is derived from an EMBL/GenBank/DDBJ whole genome shotgun (WGS) entry which is preliminary data.</text>
</comment>
<organism evidence="1 2">
    <name type="scientific">Kingdonia uniflora</name>
    <dbReference type="NCBI Taxonomy" id="39325"/>
    <lineage>
        <taxon>Eukaryota</taxon>
        <taxon>Viridiplantae</taxon>
        <taxon>Streptophyta</taxon>
        <taxon>Embryophyta</taxon>
        <taxon>Tracheophyta</taxon>
        <taxon>Spermatophyta</taxon>
        <taxon>Magnoliopsida</taxon>
        <taxon>Ranunculales</taxon>
        <taxon>Circaeasteraceae</taxon>
        <taxon>Kingdonia</taxon>
    </lineage>
</organism>
<dbReference type="Pfam" id="PF05056">
    <property type="entry name" value="DUF674"/>
    <property type="match status" value="1"/>
</dbReference>
<protein>
    <submittedName>
        <fullName evidence="1">Uncharacterized protein</fullName>
    </submittedName>
</protein>
<evidence type="ECO:0000313" key="1">
    <source>
        <dbReference type="EMBL" id="KAF6155042.1"/>
    </source>
</evidence>